<evidence type="ECO:0000313" key="4">
    <source>
        <dbReference type="EMBL" id="WWQ59574.1"/>
    </source>
</evidence>
<evidence type="ECO:0000313" key="5">
    <source>
        <dbReference type="Proteomes" id="UP001432202"/>
    </source>
</evidence>
<evidence type="ECO:0000256" key="1">
    <source>
        <dbReference type="ARBA" id="ARBA00022505"/>
    </source>
</evidence>
<dbReference type="InterPro" id="IPR036856">
    <property type="entry name" value="Ald_Oxase/Xan_DH_a/b_sf"/>
</dbReference>
<dbReference type="Pfam" id="PF20256">
    <property type="entry name" value="MoCoBD_2"/>
    <property type="match status" value="1"/>
</dbReference>
<dbReference type="GeneID" id="89336850"/>
<accession>A0AAX4KXU1</accession>
<dbReference type="PANTHER" id="PTHR11908">
    <property type="entry name" value="XANTHINE DEHYDROGENASE"/>
    <property type="match status" value="1"/>
</dbReference>
<feature type="domain" description="Aldehyde oxidase/xanthine dehydrogenase a/b hammerhead" evidence="3">
    <location>
        <begin position="20"/>
        <end position="110"/>
    </location>
</feature>
<dbReference type="Gene3D" id="3.30.365.10">
    <property type="entry name" value="Aldehyde oxidase/xanthine dehydrogenase, molybdopterin binding domain"/>
    <property type="match status" value="4"/>
</dbReference>
<dbReference type="EMBL" id="CP146016">
    <property type="protein sequence ID" value="WWQ59574.1"/>
    <property type="molecule type" value="Genomic_DNA"/>
</dbReference>
<dbReference type="SMART" id="SM01008">
    <property type="entry name" value="Ald_Xan_dh_C"/>
    <property type="match status" value="1"/>
</dbReference>
<dbReference type="InterPro" id="IPR046867">
    <property type="entry name" value="AldOxase/xan_DH_MoCoBD2"/>
</dbReference>
<gene>
    <name evidence="4" type="ORF">V6M85_08735</name>
</gene>
<evidence type="ECO:0000259" key="3">
    <source>
        <dbReference type="SMART" id="SM01008"/>
    </source>
</evidence>
<dbReference type="GO" id="GO:0005506">
    <property type="term" value="F:iron ion binding"/>
    <property type="evidence" value="ECO:0007669"/>
    <property type="project" value="InterPro"/>
</dbReference>
<dbReference type="InterPro" id="IPR037165">
    <property type="entry name" value="AldOxase/xan_DH_Mopterin-bd_sf"/>
</dbReference>
<sequence length="724" mass="80044">MPRVIGKPLKRIIEDPPLITGKGRFVYDIDFRGTLYAVFVRSQYPHARIKSVKCPEKALCYTAKDLPDIIGLAKEEVIYQGQPIAVILAEDEYKARDLAEQVEVEYEPLPAVINVEDALKGNYKAKSDLNSNIVLEDNVEVGDINSAFKRAYKIIEAEVVNQRVIPSAMEPRGAVAYFDGRRLTVWSSTQTPFDLKKSLSELLGKYGVYDIRVIQPFVGGAFGSKIINYPEEFIVAYLAVVTGRPVKWFNTRSEDMMTTNHGRDMRLRFKAAFDSEGKLLGIEGTLIMDLGAPIMEIVRDSFGMATTAARLLIGRYKVEALKVKVLGVATNKTFIGAYRGAGRPEATYFIERILNLGARALGIDQFEIRERNIMDDVNYYKLPTGIVYDSGRYREMLRIAKPYYQELIKKRDELRAKGKLAGVGVAIVSEIASFGPWSTSKVKVLPNGRIQVITGTTPHGQGDATAFAQIAAEVFEVDVDKVDVLWGDTDLIADGDLTAGSRSITVGGSAVYEASRRLKEKLLRVVSEKLGVKPEEIEYRDGKFTHKQSQMSLADVAKEAINMGMLPEEEYSYVMNLYTSPYGIHMALVEVDRETGFVKILDYKGFDDVGVVVNPILAEGQVHGGALQGISQALYEETVYSPEGNLITSNFSDYVIPTAVEGVKVEWKSLALAKSDTPIGSKGIGELPTIAATPTILHAVEDAIGKNIYTMPIKPEIVLKLLTE</sequence>
<dbReference type="InterPro" id="IPR016208">
    <property type="entry name" value="Ald_Oxase/xanthine_DH-like"/>
</dbReference>
<organism evidence="4 5">
    <name type="scientific">Sulfolobus tengchongensis</name>
    <dbReference type="NCBI Taxonomy" id="207809"/>
    <lineage>
        <taxon>Archaea</taxon>
        <taxon>Thermoproteota</taxon>
        <taxon>Thermoprotei</taxon>
        <taxon>Sulfolobales</taxon>
        <taxon>Sulfolobaceae</taxon>
        <taxon>Sulfolobus</taxon>
    </lineage>
</organism>
<proteinExistence type="predicted"/>
<evidence type="ECO:0000256" key="2">
    <source>
        <dbReference type="ARBA" id="ARBA00023002"/>
    </source>
</evidence>
<dbReference type="Proteomes" id="UP001432202">
    <property type="component" value="Chromosome"/>
</dbReference>
<keyword evidence="2" id="KW-0560">Oxidoreductase</keyword>
<reference evidence="4 5" key="1">
    <citation type="submission" date="2024-02" db="EMBL/GenBank/DDBJ databases">
        <title>STSV induces naive adaptation in Sulfolobus.</title>
        <authorList>
            <person name="Xiang X."/>
            <person name="Song M."/>
        </authorList>
    </citation>
    <scope>NUCLEOTIDE SEQUENCE [LARGE SCALE GENOMIC DNA]</scope>
    <source>
        <strain evidence="4 5">RT2</strain>
    </source>
</reference>
<dbReference type="RefSeq" id="WP_338598866.1">
    <property type="nucleotide sequence ID" value="NZ_CP146016.1"/>
</dbReference>
<dbReference type="SUPFAM" id="SSF56003">
    <property type="entry name" value="Molybdenum cofactor-binding domain"/>
    <property type="match status" value="1"/>
</dbReference>
<dbReference type="InterPro" id="IPR008274">
    <property type="entry name" value="AldOxase/xan_DH_MoCoBD1"/>
</dbReference>
<dbReference type="Pfam" id="PF01315">
    <property type="entry name" value="Ald_Xan_dh_C"/>
    <property type="match status" value="1"/>
</dbReference>
<dbReference type="Gene3D" id="3.90.1170.50">
    <property type="entry name" value="Aldehyde oxidase/xanthine dehydrogenase, a/b hammerhead"/>
    <property type="match status" value="1"/>
</dbReference>
<protein>
    <submittedName>
        <fullName evidence="4">Xanthine dehydrogenase family protein molybdopterin-binding subunit</fullName>
    </submittedName>
</protein>
<keyword evidence="1" id="KW-0500">Molybdenum</keyword>
<dbReference type="SUPFAM" id="SSF54665">
    <property type="entry name" value="CO dehydrogenase molybdoprotein N-domain-like"/>
    <property type="match status" value="1"/>
</dbReference>
<dbReference type="GO" id="GO:0016491">
    <property type="term" value="F:oxidoreductase activity"/>
    <property type="evidence" value="ECO:0007669"/>
    <property type="project" value="UniProtKB-KW"/>
</dbReference>
<dbReference type="PANTHER" id="PTHR11908:SF132">
    <property type="entry name" value="ALDEHYDE OXIDASE 1-RELATED"/>
    <property type="match status" value="1"/>
</dbReference>
<keyword evidence="5" id="KW-1185">Reference proteome</keyword>
<name>A0AAX4KXU1_9CREN</name>
<dbReference type="AlphaFoldDB" id="A0AAX4KXU1"/>
<dbReference type="InterPro" id="IPR000674">
    <property type="entry name" value="Ald_Oxase/Xan_DH_a/b"/>
</dbReference>
<dbReference type="Pfam" id="PF02738">
    <property type="entry name" value="MoCoBD_1"/>
    <property type="match status" value="1"/>
</dbReference>